<keyword evidence="1 3" id="KW-0853">WD repeat</keyword>
<evidence type="ECO:0000256" key="3">
    <source>
        <dbReference type="PROSITE-ProRule" id="PRU00221"/>
    </source>
</evidence>
<dbReference type="InterPro" id="IPR015943">
    <property type="entry name" value="WD40/YVTN_repeat-like_dom_sf"/>
</dbReference>
<feature type="compositionally biased region" description="Polar residues" evidence="4">
    <location>
        <begin position="1"/>
        <end position="11"/>
    </location>
</feature>
<keyword evidence="6" id="KW-1185">Reference proteome</keyword>
<dbReference type="PANTHER" id="PTHR19879">
    <property type="entry name" value="TRANSCRIPTION INITIATION FACTOR TFIID"/>
    <property type="match status" value="1"/>
</dbReference>
<feature type="region of interest" description="Disordered" evidence="4">
    <location>
        <begin position="1"/>
        <end position="32"/>
    </location>
</feature>
<feature type="repeat" description="WD" evidence="3">
    <location>
        <begin position="10"/>
        <end position="43"/>
    </location>
</feature>
<dbReference type="Proteomes" id="UP001305606">
    <property type="component" value="Chromosome"/>
</dbReference>
<dbReference type="PANTHER" id="PTHR19879:SF9">
    <property type="entry name" value="TRANSCRIPTION INITIATION FACTOR TFIID SUBUNIT 5"/>
    <property type="match status" value="1"/>
</dbReference>
<organism evidence="5 6">
    <name type="scientific">Streptomyces luomodiensis</name>
    <dbReference type="NCBI Taxonomy" id="3026192"/>
    <lineage>
        <taxon>Bacteria</taxon>
        <taxon>Bacillati</taxon>
        <taxon>Actinomycetota</taxon>
        <taxon>Actinomycetes</taxon>
        <taxon>Kitasatosporales</taxon>
        <taxon>Streptomycetaceae</taxon>
        <taxon>Streptomyces</taxon>
    </lineage>
</organism>
<dbReference type="Pfam" id="PF00400">
    <property type="entry name" value="WD40"/>
    <property type="match status" value="1"/>
</dbReference>
<evidence type="ECO:0000256" key="2">
    <source>
        <dbReference type="ARBA" id="ARBA00022737"/>
    </source>
</evidence>
<evidence type="ECO:0000313" key="6">
    <source>
        <dbReference type="Proteomes" id="UP001305606"/>
    </source>
</evidence>
<dbReference type="InterPro" id="IPR036322">
    <property type="entry name" value="WD40_repeat_dom_sf"/>
</dbReference>
<accession>A0ABY9V907</accession>
<sequence length="83" mass="8811">MATGGLRSTLTGHADDVNSVAFSPDGHTLASTSDDRTIRLWDIFLPDPAAAVRKVCEAVHRAVTRSERTLYLAGQPSSPGCKS</sequence>
<dbReference type="InterPro" id="IPR001680">
    <property type="entry name" value="WD40_rpt"/>
</dbReference>
<dbReference type="PROSITE" id="PS50082">
    <property type="entry name" value="WD_REPEATS_2"/>
    <property type="match status" value="1"/>
</dbReference>
<dbReference type="InterPro" id="IPR019775">
    <property type="entry name" value="WD40_repeat_CS"/>
</dbReference>
<dbReference type="EMBL" id="CP117522">
    <property type="protein sequence ID" value="WNF01383.1"/>
    <property type="molecule type" value="Genomic_DNA"/>
</dbReference>
<name>A0ABY9V907_9ACTN</name>
<dbReference type="Gene3D" id="2.130.10.10">
    <property type="entry name" value="YVTN repeat-like/Quinoprotein amine dehydrogenase"/>
    <property type="match status" value="1"/>
</dbReference>
<evidence type="ECO:0000256" key="4">
    <source>
        <dbReference type="SAM" id="MobiDB-lite"/>
    </source>
</evidence>
<dbReference type="SMART" id="SM00320">
    <property type="entry name" value="WD40"/>
    <property type="match status" value="1"/>
</dbReference>
<proteinExistence type="predicted"/>
<gene>
    <name evidence="5" type="ORF">PS467_41710</name>
</gene>
<keyword evidence="2" id="KW-0677">Repeat</keyword>
<evidence type="ECO:0000313" key="5">
    <source>
        <dbReference type="EMBL" id="WNF01383.1"/>
    </source>
</evidence>
<dbReference type="PROSITE" id="PS50294">
    <property type="entry name" value="WD_REPEATS_REGION"/>
    <property type="match status" value="1"/>
</dbReference>
<reference evidence="5 6" key="1">
    <citation type="submission" date="2023-02" db="EMBL/GenBank/DDBJ databases">
        <title>Streptomyces sp. SCA4-21 with antifungal activity against Fusarium oxysporum f. sp. cubense, Streptomyces sp. SCA2-17 with antifungal activity against Fusarium oxysporum f. sp. cubense.</title>
        <authorList>
            <person name="Qi D."/>
        </authorList>
    </citation>
    <scope>NUCLEOTIDE SEQUENCE [LARGE SCALE GENOMIC DNA]</scope>
    <source>
        <strain evidence="5 6">SCA4-21</strain>
    </source>
</reference>
<protein>
    <submittedName>
        <fullName evidence="5">WD40 repeat domain-containing protein</fullName>
    </submittedName>
</protein>
<evidence type="ECO:0000256" key="1">
    <source>
        <dbReference type="ARBA" id="ARBA00022574"/>
    </source>
</evidence>
<dbReference type="SUPFAM" id="SSF50978">
    <property type="entry name" value="WD40 repeat-like"/>
    <property type="match status" value="1"/>
</dbReference>
<dbReference type="PROSITE" id="PS00678">
    <property type="entry name" value="WD_REPEATS_1"/>
    <property type="match status" value="1"/>
</dbReference>